<sequence length="486" mass="56151">MRTHGIADNLCHMMHCQYTAPSTSNVDPNNHIYLPPELLRAIFSFVTKNKLELLDSDFMEDDRIRLSHVCSYWRFVLLGMKELWNNVVLDLNAHPMILPIAGQLLLRADGASLDITAQMKWNAVSGPPTDEFINNIIIPYATSTQSLRLHLHFPYIKALLTLPFALSFPILESLCLRQSSFNVISQTDVPIVSNLSFPRLQKFEPSINLHHQITLLDVPQLNNIQWVQLTTFMTKRRITAKTTYDILAACTCLKSFLACLDAIDSDEHQRLSTLHRLDLPHLEHLHIRFFASQRFSSFFSLFNLPSIRCLALSENSGRGLDWSRRLNDFLLHQCGSSLEDVFIVNNKFDNEAAAYQFFLHKHTHTLRRLSLWHFPPTEGRIIQRVISGEICPQLEALSLHACDNYSMYFDSILEAIKGKRPSLRDLHLHISGLFSHRNEHTHAWVDSKLDEIRSCGWRVFVPRVYDNLRCAYRSQTSESDWFGYYT</sequence>
<keyword evidence="3" id="KW-1185">Reference proteome</keyword>
<protein>
    <recommendedName>
        <fullName evidence="1">F-box domain-containing protein</fullName>
    </recommendedName>
</protein>
<organism evidence="2 3">
    <name type="scientific">Amanita thiersii Skay4041</name>
    <dbReference type="NCBI Taxonomy" id="703135"/>
    <lineage>
        <taxon>Eukaryota</taxon>
        <taxon>Fungi</taxon>
        <taxon>Dikarya</taxon>
        <taxon>Basidiomycota</taxon>
        <taxon>Agaricomycotina</taxon>
        <taxon>Agaricomycetes</taxon>
        <taxon>Agaricomycetidae</taxon>
        <taxon>Agaricales</taxon>
        <taxon>Pluteineae</taxon>
        <taxon>Amanitaceae</taxon>
        <taxon>Amanita</taxon>
    </lineage>
</organism>
<dbReference type="InterPro" id="IPR032675">
    <property type="entry name" value="LRR_dom_sf"/>
</dbReference>
<dbReference type="AlphaFoldDB" id="A0A2A9NS73"/>
<dbReference type="SUPFAM" id="SSF52047">
    <property type="entry name" value="RNI-like"/>
    <property type="match status" value="1"/>
</dbReference>
<dbReference type="Pfam" id="PF12937">
    <property type="entry name" value="F-box-like"/>
    <property type="match status" value="1"/>
</dbReference>
<evidence type="ECO:0000313" key="3">
    <source>
        <dbReference type="Proteomes" id="UP000242287"/>
    </source>
</evidence>
<gene>
    <name evidence="2" type="ORF">AMATHDRAFT_40808</name>
</gene>
<dbReference type="PANTHER" id="PTHR38926">
    <property type="entry name" value="F-BOX DOMAIN CONTAINING PROTEIN, EXPRESSED"/>
    <property type="match status" value="1"/>
</dbReference>
<dbReference type="InterPro" id="IPR001810">
    <property type="entry name" value="F-box_dom"/>
</dbReference>
<evidence type="ECO:0000313" key="2">
    <source>
        <dbReference type="EMBL" id="PFH50513.1"/>
    </source>
</evidence>
<name>A0A2A9NS73_9AGAR</name>
<dbReference type="PANTHER" id="PTHR38926:SF72">
    <property type="entry name" value="IM:7136021-RELATED"/>
    <property type="match status" value="1"/>
</dbReference>
<feature type="domain" description="F-box" evidence="1">
    <location>
        <begin position="34"/>
        <end position="89"/>
    </location>
</feature>
<dbReference type="EMBL" id="KZ302002">
    <property type="protein sequence ID" value="PFH50513.1"/>
    <property type="molecule type" value="Genomic_DNA"/>
</dbReference>
<proteinExistence type="predicted"/>
<reference evidence="2 3" key="1">
    <citation type="submission" date="2014-02" db="EMBL/GenBank/DDBJ databases">
        <title>Transposable element dynamics among asymbiotic and ectomycorrhizal Amanita fungi.</title>
        <authorList>
            <consortium name="DOE Joint Genome Institute"/>
            <person name="Hess J."/>
            <person name="Skrede I."/>
            <person name="Wolfe B."/>
            <person name="LaButti K."/>
            <person name="Ohm R.A."/>
            <person name="Grigoriev I.V."/>
            <person name="Pringle A."/>
        </authorList>
    </citation>
    <scope>NUCLEOTIDE SEQUENCE [LARGE SCALE GENOMIC DNA]</scope>
    <source>
        <strain evidence="2 3">SKay4041</strain>
    </source>
</reference>
<dbReference type="OrthoDB" id="2998842at2759"/>
<dbReference type="Proteomes" id="UP000242287">
    <property type="component" value="Unassembled WGS sequence"/>
</dbReference>
<dbReference type="Gene3D" id="1.20.1280.50">
    <property type="match status" value="1"/>
</dbReference>
<evidence type="ECO:0000259" key="1">
    <source>
        <dbReference type="Pfam" id="PF12937"/>
    </source>
</evidence>
<accession>A0A2A9NS73</accession>
<dbReference type="Gene3D" id="3.80.10.10">
    <property type="entry name" value="Ribonuclease Inhibitor"/>
    <property type="match status" value="1"/>
</dbReference>